<keyword evidence="3" id="KW-1185">Reference proteome</keyword>
<sequence length="115" mass="13488">MNRLSMSRKRYRRAEQTCQKPWKKRQLAQPLEGRTVRSSDHKRKRGSQQQAARGMRNKQAQVNTCIHQPEHEKKEGTGLPVSCDYIDSCDHVVINFSTCACARMIIKCLKHHLWR</sequence>
<evidence type="ECO:0000256" key="1">
    <source>
        <dbReference type="SAM" id="MobiDB-lite"/>
    </source>
</evidence>
<name>A0AAV9QZ43_9TELE</name>
<protein>
    <submittedName>
        <fullName evidence="2">Uncharacterized protein</fullName>
    </submittedName>
</protein>
<dbReference type="EMBL" id="JAHHUM010002628">
    <property type="protein sequence ID" value="KAK5602133.1"/>
    <property type="molecule type" value="Genomic_DNA"/>
</dbReference>
<reference evidence="2 3" key="1">
    <citation type="submission" date="2021-06" db="EMBL/GenBank/DDBJ databases">
        <authorList>
            <person name="Palmer J.M."/>
        </authorList>
    </citation>
    <scope>NUCLEOTIDE SEQUENCE [LARGE SCALE GENOMIC DNA]</scope>
    <source>
        <strain evidence="2 3">MEX-2019</strain>
        <tissue evidence="2">Muscle</tissue>
    </source>
</reference>
<organism evidence="2 3">
    <name type="scientific">Crenichthys baileyi</name>
    <name type="common">White River springfish</name>
    <dbReference type="NCBI Taxonomy" id="28760"/>
    <lineage>
        <taxon>Eukaryota</taxon>
        <taxon>Metazoa</taxon>
        <taxon>Chordata</taxon>
        <taxon>Craniata</taxon>
        <taxon>Vertebrata</taxon>
        <taxon>Euteleostomi</taxon>
        <taxon>Actinopterygii</taxon>
        <taxon>Neopterygii</taxon>
        <taxon>Teleostei</taxon>
        <taxon>Neoteleostei</taxon>
        <taxon>Acanthomorphata</taxon>
        <taxon>Ovalentaria</taxon>
        <taxon>Atherinomorphae</taxon>
        <taxon>Cyprinodontiformes</taxon>
        <taxon>Goodeidae</taxon>
        <taxon>Crenichthys</taxon>
    </lineage>
</organism>
<accession>A0AAV9QZ43</accession>
<evidence type="ECO:0000313" key="2">
    <source>
        <dbReference type="EMBL" id="KAK5602133.1"/>
    </source>
</evidence>
<gene>
    <name evidence="2" type="ORF">CRENBAI_016134</name>
</gene>
<comment type="caution">
    <text evidence="2">The sequence shown here is derived from an EMBL/GenBank/DDBJ whole genome shotgun (WGS) entry which is preliminary data.</text>
</comment>
<evidence type="ECO:0000313" key="3">
    <source>
        <dbReference type="Proteomes" id="UP001311232"/>
    </source>
</evidence>
<feature type="compositionally biased region" description="Basic residues" evidence="1">
    <location>
        <begin position="1"/>
        <end position="12"/>
    </location>
</feature>
<dbReference type="AlphaFoldDB" id="A0AAV9QZ43"/>
<feature type="region of interest" description="Disordered" evidence="1">
    <location>
        <begin position="1"/>
        <end position="61"/>
    </location>
</feature>
<dbReference type="Proteomes" id="UP001311232">
    <property type="component" value="Unassembled WGS sequence"/>
</dbReference>
<proteinExistence type="predicted"/>